<comment type="subcellular location">
    <subcellularLocation>
        <location evidence="1">Cell envelope</location>
    </subcellularLocation>
</comment>
<dbReference type="GO" id="GO:0030313">
    <property type="term" value="C:cell envelope"/>
    <property type="evidence" value="ECO:0007669"/>
    <property type="project" value="UniProtKB-SubCell"/>
</dbReference>
<evidence type="ECO:0000256" key="4">
    <source>
        <dbReference type="SAM" id="Phobius"/>
    </source>
</evidence>
<name>A0A916W0Q7_9BACT</name>
<protein>
    <submittedName>
        <fullName evidence="5">Macrolide-specific efflux protein MacA</fullName>
    </submittedName>
</protein>
<gene>
    <name evidence="5" type="ORF">GCM10011507_05350</name>
</gene>
<keyword evidence="6" id="KW-1185">Reference proteome</keyword>
<dbReference type="PANTHER" id="PTHR32347">
    <property type="entry name" value="EFFLUX SYSTEM COMPONENT YKNX-RELATED"/>
    <property type="match status" value="1"/>
</dbReference>
<keyword evidence="4" id="KW-1133">Transmembrane helix</keyword>
<evidence type="ECO:0000256" key="1">
    <source>
        <dbReference type="ARBA" id="ARBA00004196"/>
    </source>
</evidence>
<feature type="transmembrane region" description="Helical" evidence="4">
    <location>
        <begin position="12"/>
        <end position="32"/>
    </location>
</feature>
<accession>A0A916W0Q7</accession>
<sequence length="412" mass="44188">MPTTETRRLNPYLLWGIFLAVILLVFILVHAFTREDVEVRVAPVTRQNVIATTPTNGKVEPVNEFQAHAPAPGVVGKLYVKVGQQVKAGDLLVTMNNSDAAARLAAANTQLSTAQAAMHNMEQGGSQAERLDLSSQLDRARMQQAQASKSLTALEQLQAKGAASASEVAAAHERLQSASSTVENLQLRGTESYSPADQARVRAQLADARAAVAAAQTGYADANIRAPFPGTVYSVPVSQYDFVSAGEDLLDLADLNKIQIRAYFDEPEIGKLAVGQPVSIEWDAKPLQRWHGHISIAPTTVITYGTRNVGECLITVDDAHGDLLPNTNVTVTVTTSQRFNVLSVPREALHANNGDFVFRIVNGKLVRTPVVVGVVNLTRVEIVSGLSENDTVALSSISNRELTNGLAVKAVE</sequence>
<dbReference type="PANTHER" id="PTHR32347:SF23">
    <property type="entry name" value="BLL5650 PROTEIN"/>
    <property type="match status" value="1"/>
</dbReference>
<organism evidence="5 6">
    <name type="scientific">Edaphobacter acidisoli</name>
    <dbReference type="NCBI Taxonomy" id="2040573"/>
    <lineage>
        <taxon>Bacteria</taxon>
        <taxon>Pseudomonadati</taxon>
        <taxon>Acidobacteriota</taxon>
        <taxon>Terriglobia</taxon>
        <taxon>Terriglobales</taxon>
        <taxon>Acidobacteriaceae</taxon>
        <taxon>Edaphobacter</taxon>
    </lineage>
</organism>
<comment type="caution">
    <text evidence="5">The sequence shown here is derived from an EMBL/GenBank/DDBJ whole genome shotgun (WGS) entry which is preliminary data.</text>
</comment>
<dbReference type="Proteomes" id="UP000648801">
    <property type="component" value="Unassembled WGS sequence"/>
</dbReference>
<dbReference type="RefSeq" id="WP_188757782.1">
    <property type="nucleotide sequence ID" value="NZ_BMJB01000001.1"/>
</dbReference>
<keyword evidence="4" id="KW-0812">Transmembrane</keyword>
<reference evidence="5" key="2">
    <citation type="submission" date="2020-09" db="EMBL/GenBank/DDBJ databases">
        <authorList>
            <person name="Sun Q."/>
            <person name="Zhou Y."/>
        </authorList>
    </citation>
    <scope>NUCLEOTIDE SEQUENCE</scope>
    <source>
        <strain evidence="5">CGMCC 1.15447</strain>
    </source>
</reference>
<dbReference type="AlphaFoldDB" id="A0A916W0Q7"/>
<dbReference type="InterPro" id="IPR006143">
    <property type="entry name" value="RND_pump_MFP"/>
</dbReference>
<dbReference type="Gene3D" id="2.40.30.170">
    <property type="match status" value="1"/>
</dbReference>
<evidence type="ECO:0000256" key="2">
    <source>
        <dbReference type="ARBA" id="ARBA00009477"/>
    </source>
</evidence>
<proteinExistence type="inferred from homology"/>
<evidence type="ECO:0000313" key="5">
    <source>
        <dbReference type="EMBL" id="GGA56955.1"/>
    </source>
</evidence>
<dbReference type="SUPFAM" id="SSF111369">
    <property type="entry name" value="HlyD-like secretion proteins"/>
    <property type="match status" value="2"/>
</dbReference>
<comment type="similarity">
    <text evidence="2">Belongs to the membrane fusion protein (MFP) (TC 8.A.1) family.</text>
</comment>
<keyword evidence="4" id="KW-0472">Membrane</keyword>
<dbReference type="GO" id="GO:0022857">
    <property type="term" value="F:transmembrane transporter activity"/>
    <property type="evidence" value="ECO:0007669"/>
    <property type="project" value="InterPro"/>
</dbReference>
<keyword evidence="3" id="KW-0175">Coiled coil</keyword>
<reference evidence="5" key="1">
    <citation type="journal article" date="2014" name="Int. J. Syst. Evol. Microbiol.">
        <title>Complete genome sequence of Corynebacterium casei LMG S-19264T (=DSM 44701T), isolated from a smear-ripened cheese.</title>
        <authorList>
            <consortium name="US DOE Joint Genome Institute (JGI-PGF)"/>
            <person name="Walter F."/>
            <person name="Albersmeier A."/>
            <person name="Kalinowski J."/>
            <person name="Ruckert C."/>
        </authorList>
    </citation>
    <scope>NUCLEOTIDE SEQUENCE</scope>
    <source>
        <strain evidence="5">CGMCC 1.15447</strain>
    </source>
</reference>
<evidence type="ECO:0000256" key="3">
    <source>
        <dbReference type="ARBA" id="ARBA00023054"/>
    </source>
</evidence>
<dbReference type="NCBIfam" id="TIGR01730">
    <property type="entry name" value="RND_mfp"/>
    <property type="match status" value="1"/>
</dbReference>
<dbReference type="EMBL" id="BMJB01000001">
    <property type="protein sequence ID" value="GGA56955.1"/>
    <property type="molecule type" value="Genomic_DNA"/>
</dbReference>
<dbReference type="InterPro" id="IPR050465">
    <property type="entry name" value="UPF0194_transport"/>
</dbReference>
<dbReference type="Gene3D" id="6.20.50.140">
    <property type="match status" value="1"/>
</dbReference>
<dbReference type="Gene3D" id="2.40.50.100">
    <property type="match status" value="1"/>
</dbReference>
<evidence type="ECO:0000313" key="6">
    <source>
        <dbReference type="Proteomes" id="UP000648801"/>
    </source>
</evidence>
<dbReference type="GO" id="GO:0016020">
    <property type="term" value="C:membrane"/>
    <property type="evidence" value="ECO:0007669"/>
    <property type="project" value="InterPro"/>
</dbReference>